<dbReference type="AlphaFoldDB" id="A0A7E4VNK0"/>
<dbReference type="WBParaSite" id="Pan_g23019.t1">
    <property type="protein sequence ID" value="Pan_g23019.t1"/>
    <property type="gene ID" value="Pan_g23019"/>
</dbReference>
<proteinExistence type="predicted"/>
<protein>
    <submittedName>
        <fullName evidence="2">F-box domain-containing protein</fullName>
    </submittedName>
</protein>
<name>A0A7E4VNK0_PANRE</name>
<keyword evidence="1" id="KW-1185">Reference proteome</keyword>
<evidence type="ECO:0000313" key="1">
    <source>
        <dbReference type="Proteomes" id="UP000492821"/>
    </source>
</evidence>
<organism evidence="1 2">
    <name type="scientific">Panagrellus redivivus</name>
    <name type="common">Microworm</name>
    <dbReference type="NCBI Taxonomy" id="6233"/>
    <lineage>
        <taxon>Eukaryota</taxon>
        <taxon>Metazoa</taxon>
        <taxon>Ecdysozoa</taxon>
        <taxon>Nematoda</taxon>
        <taxon>Chromadorea</taxon>
        <taxon>Rhabditida</taxon>
        <taxon>Tylenchina</taxon>
        <taxon>Panagrolaimomorpha</taxon>
        <taxon>Panagrolaimoidea</taxon>
        <taxon>Panagrolaimidae</taxon>
        <taxon>Panagrellus</taxon>
    </lineage>
</organism>
<sequence length="194" mass="22856">MVPYIEYENDNLPFFYLPYAYRSRLIQLAALRDAIKISIACPEMKTLSHRRRECYDHIYITDTSFVGDVVKEQTINFSFCFLKYFVDGPLTMDPTWQSVLLVDDILSKNRSFYIKHTLILHFTSVESYNCVVRQIAGSYSRLVLYGKFTWSQVKHLIHANVNQIRIMGHIALSTTECDNFIQFVYRFSRGIDYK</sequence>
<evidence type="ECO:0000313" key="2">
    <source>
        <dbReference type="WBParaSite" id="Pan_g23019.t1"/>
    </source>
</evidence>
<accession>A0A7E4VNK0</accession>
<reference evidence="2" key="2">
    <citation type="submission" date="2020-10" db="UniProtKB">
        <authorList>
            <consortium name="WormBaseParasite"/>
        </authorList>
    </citation>
    <scope>IDENTIFICATION</scope>
</reference>
<dbReference type="Proteomes" id="UP000492821">
    <property type="component" value="Unassembled WGS sequence"/>
</dbReference>
<reference evidence="1" key="1">
    <citation type="journal article" date="2013" name="Genetics">
        <title>The draft genome and transcriptome of Panagrellus redivivus are shaped by the harsh demands of a free-living lifestyle.</title>
        <authorList>
            <person name="Srinivasan J."/>
            <person name="Dillman A.R."/>
            <person name="Macchietto M.G."/>
            <person name="Heikkinen L."/>
            <person name="Lakso M."/>
            <person name="Fracchia K.M."/>
            <person name="Antoshechkin I."/>
            <person name="Mortazavi A."/>
            <person name="Wong G."/>
            <person name="Sternberg P.W."/>
        </authorList>
    </citation>
    <scope>NUCLEOTIDE SEQUENCE [LARGE SCALE GENOMIC DNA]</scope>
    <source>
        <strain evidence="1">MT8872</strain>
    </source>
</reference>